<dbReference type="FunFam" id="1.10.540.10:FF:000026">
    <property type="entry name" value="Acyl-CoA dehydrogenase medium chain"/>
    <property type="match status" value="1"/>
</dbReference>
<dbReference type="Proteomes" id="UP001152320">
    <property type="component" value="Chromosome 9"/>
</dbReference>
<dbReference type="InterPro" id="IPR006091">
    <property type="entry name" value="Acyl-CoA_Oxase/DH_mid-dom"/>
</dbReference>
<dbReference type="GO" id="GO:0033539">
    <property type="term" value="P:fatty acid beta-oxidation using acyl-CoA dehydrogenase"/>
    <property type="evidence" value="ECO:0007669"/>
    <property type="project" value="TreeGrafter"/>
</dbReference>
<evidence type="ECO:0000256" key="1">
    <source>
        <dbReference type="ARBA" id="ARBA00001974"/>
    </source>
</evidence>
<dbReference type="GO" id="GO:0005739">
    <property type="term" value="C:mitochondrion"/>
    <property type="evidence" value="ECO:0007669"/>
    <property type="project" value="TreeGrafter"/>
</dbReference>
<dbReference type="InterPro" id="IPR050741">
    <property type="entry name" value="Acyl-CoA_dehydrogenase"/>
</dbReference>
<dbReference type="OrthoDB" id="9988775at2759"/>
<evidence type="ECO:0000313" key="10">
    <source>
        <dbReference type="EMBL" id="KAJ8035894.1"/>
    </source>
</evidence>
<proteinExistence type="inferred from homology"/>
<protein>
    <submittedName>
        <fullName evidence="10">Long-chain specific acyl-CoA dehydrogenase, mitochondrial</fullName>
    </submittedName>
</protein>
<dbReference type="InterPro" id="IPR006089">
    <property type="entry name" value="Acyl-CoA_DH_CS"/>
</dbReference>
<dbReference type="InterPro" id="IPR036250">
    <property type="entry name" value="AcylCo_DH-like_C"/>
</dbReference>
<feature type="domain" description="Acyl-CoA oxidase/dehydrogenase middle" evidence="8">
    <location>
        <begin position="132"/>
        <end position="229"/>
    </location>
</feature>
<dbReference type="GO" id="GO:0042758">
    <property type="term" value="P:long-chain fatty acid catabolic process"/>
    <property type="evidence" value="ECO:0007669"/>
    <property type="project" value="TreeGrafter"/>
</dbReference>
<keyword evidence="4 6" id="KW-0274">FAD</keyword>
<dbReference type="Gene3D" id="2.40.110.10">
    <property type="entry name" value="Butyryl-CoA Dehydrogenase, subunit A, domain 2"/>
    <property type="match status" value="1"/>
</dbReference>
<evidence type="ECO:0000256" key="2">
    <source>
        <dbReference type="ARBA" id="ARBA00009347"/>
    </source>
</evidence>
<dbReference type="PANTHER" id="PTHR48083:SF20">
    <property type="entry name" value="LONG-CHAIN SPECIFIC ACYL-COA DEHYDROGENASE, MITOCHONDRIAL"/>
    <property type="match status" value="1"/>
</dbReference>
<dbReference type="SUPFAM" id="SSF56645">
    <property type="entry name" value="Acyl-CoA dehydrogenase NM domain-like"/>
    <property type="match status" value="1"/>
</dbReference>
<keyword evidence="5 6" id="KW-0560">Oxidoreductase</keyword>
<dbReference type="Pfam" id="PF02770">
    <property type="entry name" value="Acyl-CoA_dh_M"/>
    <property type="match status" value="1"/>
</dbReference>
<dbReference type="FunFam" id="2.40.110.10:FF:000002">
    <property type="entry name" value="Acyl-CoA dehydrogenase fadE12"/>
    <property type="match status" value="1"/>
</dbReference>
<dbReference type="Gene3D" id="1.20.140.10">
    <property type="entry name" value="Butyryl-CoA Dehydrogenase, subunit A, domain 3"/>
    <property type="match status" value="1"/>
</dbReference>
<dbReference type="PROSITE" id="PS00072">
    <property type="entry name" value="ACYL_COA_DH_1"/>
    <property type="match status" value="1"/>
</dbReference>
<gene>
    <name evidence="10" type="ORF">HOLleu_19709</name>
</gene>
<dbReference type="PROSITE" id="PS00073">
    <property type="entry name" value="ACYL_COA_DH_2"/>
    <property type="match status" value="1"/>
</dbReference>
<evidence type="ECO:0000256" key="3">
    <source>
        <dbReference type="ARBA" id="ARBA00022630"/>
    </source>
</evidence>
<dbReference type="PANTHER" id="PTHR48083">
    <property type="entry name" value="MEDIUM-CHAIN SPECIFIC ACYL-COA DEHYDROGENASE, MITOCHONDRIAL-RELATED"/>
    <property type="match status" value="1"/>
</dbReference>
<dbReference type="InterPro" id="IPR037069">
    <property type="entry name" value="AcylCoA_DH/ox_N_sf"/>
</dbReference>
<dbReference type="Pfam" id="PF00441">
    <property type="entry name" value="Acyl-CoA_dh_1"/>
    <property type="match status" value="1"/>
</dbReference>
<sequence>MAQAETLMDIGIRDIFTEEHDIFRESVRRFFKEEIVPNQERWEKQKHCGREIWEKMGAAGLLGVNIPADIGGVGGDFKASIVIAEEQGYANHAGTSFGMHSDIVMPYIAEYGTAEQIEKFIPTMAAGKSIGALAMTEPGAGSDLQGIKTYAKKDGEDWILNGSKVFITNGYLSGVVIVVAITDLDAKKKAHGISLFLVEDGMPGFNKGKILDKIGQKSFDTAELFFDDVRLPSSALLGGESYLNKGFYLLMNQLPRERLLVAVEAQSHAEYMFEITRDYVRKRKAFGRTLSKLQTIQHRLAELKTEICVSRAFVDKCIQLQDEGRFDSTMASMIKYWSTDLACKVATECVQLHGGWGYMWEYTIARSFTDSRVYPIYAGSNEIMKELIARDIIKDP</sequence>
<comment type="cofactor">
    <cofactor evidence="1 6">
        <name>FAD</name>
        <dbReference type="ChEBI" id="CHEBI:57692"/>
    </cofactor>
</comment>
<feature type="domain" description="Acyl-CoA dehydrogenase/oxidase C-terminal" evidence="7">
    <location>
        <begin position="244"/>
        <end position="392"/>
    </location>
</feature>
<dbReference type="EMBL" id="JAIZAY010000009">
    <property type="protein sequence ID" value="KAJ8035894.1"/>
    <property type="molecule type" value="Genomic_DNA"/>
</dbReference>
<dbReference type="SUPFAM" id="SSF47203">
    <property type="entry name" value="Acyl-CoA dehydrogenase C-terminal domain-like"/>
    <property type="match status" value="1"/>
</dbReference>
<dbReference type="GO" id="GO:0050660">
    <property type="term" value="F:flavin adenine dinucleotide binding"/>
    <property type="evidence" value="ECO:0007669"/>
    <property type="project" value="InterPro"/>
</dbReference>
<evidence type="ECO:0000256" key="6">
    <source>
        <dbReference type="RuleBase" id="RU362125"/>
    </source>
</evidence>
<dbReference type="AlphaFoldDB" id="A0A9Q1H7E5"/>
<evidence type="ECO:0000259" key="7">
    <source>
        <dbReference type="Pfam" id="PF00441"/>
    </source>
</evidence>
<reference evidence="10" key="1">
    <citation type="submission" date="2021-10" db="EMBL/GenBank/DDBJ databases">
        <title>Tropical sea cucumber genome reveals ecological adaptation and Cuvierian tubules defense mechanism.</title>
        <authorList>
            <person name="Chen T."/>
        </authorList>
    </citation>
    <scope>NUCLEOTIDE SEQUENCE</scope>
    <source>
        <strain evidence="10">Nanhai2018</strain>
        <tissue evidence="10">Muscle</tissue>
    </source>
</reference>
<accession>A0A9Q1H7E5</accession>
<dbReference type="InterPro" id="IPR009075">
    <property type="entry name" value="AcylCo_DH/oxidase_C"/>
</dbReference>
<keyword evidence="3 6" id="KW-0285">Flavoprotein</keyword>
<dbReference type="FunFam" id="1.20.140.10:FF:000020">
    <property type="entry name" value="Long-chain specific acyl-CoA dehydrogenase, mitochondrial"/>
    <property type="match status" value="1"/>
</dbReference>
<name>A0A9Q1H7E5_HOLLE</name>
<dbReference type="Pfam" id="PF02771">
    <property type="entry name" value="Acyl-CoA_dh_N"/>
    <property type="match status" value="1"/>
</dbReference>
<comment type="similarity">
    <text evidence="2 6">Belongs to the acyl-CoA dehydrogenase family.</text>
</comment>
<evidence type="ECO:0000313" key="11">
    <source>
        <dbReference type="Proteomes" id="UP001152320"/>
    </source>
</evidence>
<dbReference type="InterPro" id="IPR013786">
    <property type="entry name" value="AcylCoA_DH/ox_N"/>
</dbReference>
<dbReference type="InterPro" id="IPR046373">
    <property type="entry name" value="Acyl-CoA_Oxase/DH_mid-dom_sf"/>
</dbReference>
<dbReference type="InterPro" id="IPR009100">
    <property type="entry name" value="AcylCoA_DH/oxidase_NM_dom_sf"/>
</dbReference>
<comment type="caution">
    <text evidence="10">The sequence shown here is derived from an EMBL/GenBank/DDBJ whole genome shotgun (WGS) entry which is preliminary data.</text>
</comment>
<evidence type="ECO:0000259" key="9">
    <source>
        <dbReference type="Pfam" id="PF02771"/>
    </source>
</evidence>
<organism evidence="10 11">
    <name type="scientific">Holothuria leucospilota</name>
    <name type="common">Black long sea cucumber</name>
    <name type="synonym">Mertensiothuria leucospilota</name>
    <dbReference type="NCBI Taxonomy" id="206669"/>
    <lineage>
        <taxon>Eukaryota</taxon>
        <taxon>Metazoa</taxon>
        <taxon>Echinodermata</taxon>
        <taxon>Eleutherozoa</taxon>
        <taxon>Echinozoa</taxon>
        <taxon>Holothuroidea</taxon>
        <taxon>Aspidochirotacea</taxon>
        <taxon>Aspidochirotida</taxon>
        <taxon>Holothuriidae</taxon>
        <taxon>Holothuria</taxon>
    </lineage>
</organism>
<keyword evidence="11" id="KW-1185">Reference proteome</keyword>
<dbReference type="GO" id="GO:0004466">
    <property type="term" value="F:long-chain fatty acyl-CoA dehydrogenase activity"/>
    <property type="evidence" value="ECO:0007669"/>
    <property type="project" value="TreeGrafter"/>
</dbReference>
<feature type="domain" description="Acyl-CoA dehydrogenase/oxidase N-terminal" evidence="9">
    <location>
        <begin position="17"/>
        <end position="128"/>
    </location>
</feature>
<dbReference type="Gene3D" id="1.10.540.10">
    <property type="entry name" value="Acyl-CoA dehydrogenase/oxidase, N-terminal domain"/>
    <property type="match status" value="1"/>
</dbReference>
<dbReference type="GO" id="GO:0019254">
    <property type="term" value="P:carnitine metabolic process, CoA-linked"/>
    <property type="evidence" value="ECO:0007669"/>
    <property type="project" value="TreeGrafter"/>
</dbReference>
<evidence type="ECO:0000256" key="5">
    <source>
        <dbReference type="ARBA" id="ARBA00023002"/>
    </source>
</evidence>
<evidence type="ECO:0000256" key="4">
    <source>
        <dbReference type="ARBA" id="ARBA00022827"/>
    </source>
</evidence>
<evidence type="ECO:0000259" key="8">
    <source>
        <dbReference type="Pfam" id="PF02770"/>
    </source>
</evidence>